<dbReference type="EC" id="3.1.3.18" evidence="5 10"/>
<dbReference type="Gene3D" id="1.10.150.240">
    <property type="entry name" value="Putative phosphatase, domain 2"/>
    <property type="match status" value="1"/>
</dbReference>
<evidence type="ECO:0000256" key="6">
    <source>
        <dbReference type="ARBA" id="ARBA00022723"/>
    </source>
</evidence>
<feature type="binding site" evidence="10">
    <location>
        <position position="16"/>
    </location>
    <ligand>
        <name>Mg(2+)</name>
        <dbReference type="ChEBI" id="CHEBI:18420"/>
    </ligand>
</feature>
<dbReference type="InterPro" id="IPR023214">
    <property type="entry name" value="HAD_sf"/>
</dbReference>
<comment type="similarity">
    <text evidence="4 10">Belongs to the HAD-like hydrolase superfamily. CbbY/CbbZ/Gph/YieH family.</text>
</comment>
<dbReference type="GO" id="GO:0005975">
    <property type="term" value="P:carbohydrate metabolic process"/>
    <property type="evidence" value="ECO:0007669"/>
    <property type="project" value="InterPro"/>
</dbReference>
<comment type="catalytic activity">
    <reaction evidence="1 10">
        <text>2-phosphoglycolate + H2O = glycolate + phosphate</text>
        <dbReference type="Rhea" id="RHEA:14369"/>
        <dbReference type="ChEBI" id="CHEBI:15377"/>
        <dbReference type="ChEBI" id="CHEBI:29805"/>
        <dbReference type="ChEBI" id="CHEBI:43474"/>
        <dbReference type="ChEBI" id="CHEBI:58033"/>
        <dbReference type="EC" id="3.1.3.18"/>
    </reaction>
</comment>
<dbReference type="InterPro" id="IPR050155">
    <property type="entry name" value="HAD-like_hydrolase_sf"/>
</dbReference>
<dbReference type="Pfam" id="PF00702">
    <property type="entry name" value="Hydrolase"/>
    <property type="match status" value="1"/>
</dbReference>
<dbReference type="Proteomes" id="UP000281975">
    <property type="component" value="Unassembled WGS sequence"/>
</dbReference>
<dbReference type="InterPro" id="IPR037512">
    <property type="entry name" value="PGPase_prok"/>
</dbReference>
<dbReference type="GO" id="GO:0046295">
    <property type="term" value="P:glycolate biosynthetic process"/>
    <property type="evidence" value="ECO:0007669"/>
    <property type="project" value="UniProtKB-UniRule"/>
</dbReference>
<dbReference type="GO" id="GO:0006281">
    <property type="term" value="P:DNA repair"/>
    <property type="evidence" value="ECO:0007669"/>
    <property type="project" value="TreeGrafter"/>
</dbReference>
<evidence type="ECO:0000256" key="1">
    <source>
        <dbReference type="ARBA" id="ARBA00000830"/>
    </source>
</evidence>
<proteinExistence type="inferred from homology"/>
<protein>
    <recommendedName>
        <fullName evidence="5 10">Phosphoglycolate phosphatase</fullName>
        <shortName evidence="10">PGP</shortName>
        <shortName evidence="10">PGPase</shortName>
        <ecNumber evidence="5 10">3.1.3.18</ecNumber>
    </recommendedName>
</protein>
<feature type="active site" description="Nucleophile" evidence="10">
    <location>
        <position position="14"/>
    </location>
</feature>
<dbReference type="OrthoDB" id="9776368at2"/>
<name>A0A420WVS3_9GAMM</name>
<dbReference type="SUPFAM" id="SSF56784">
    <property type="entry name" value="HAD-like"/>
    <property type="match status" value="1"/>
</dbReference>
<keyword evidence="7 10" id="KW-0378">Hydrolase</keyword>
<comment type="pathway">
    <text evidence="3 10">Organic acid metabolism; glycolate biosynthesis; glycolate from 2-phosphoglycolate: step 1/1.</text>
</comment>
<keyword evidence="6 10" id="KW-0479">Metal-binding</keyword>
<evidence type="ECO:0000256" key="10">
    <source>
        <dbReference type="HAMAP-Rule" id="MF_00495"/>
    </source>
</evidence>
<dbReference type="Gene3D" id="3.40.50.1000">
    <property type="entry name" value="HAD superfamily/HAD-like"/>
    <property type="match status" value="1"/>
</dbReference>
<comment type="caution">
    <text evidence="11">The sequence shown here is derived from an EMBL/GenBank/DDBJ whole genome shotgun (WGS) entry which is preliminary data.</text>
</comment>
<dbReference type="AlphaFoldDB" id="A0A420WVS3"/>
<sequence>MHAPLKDMALVCWDLDGTLIDSAPDLATALDAVLAERGLAPAGLAGVRDWIGNGARRLVERALTARSGNAPSAAELEAAHGAFLDHYRQAPCVETRLYPGVAACLRSLEQRGLKQVLITNKPGDFIAPILQALGIGSHFERTLGGDALERKKPDPVPLLHIARELQVAPERALMIGDSRNDIEAGRAAGFRTLALSWGYNHGEPIAASDPDYLLDSLEGLI</sequence>
<dbReference type="FunFam" id="3.40.50.1000:FF:000022">
    <property type="entry name" value="Phosphoglycolate phosphatase"/>
    <property type="match status" value="1"/>
</dbReference>
<evidence type="ECO:0000256" key="5">
    <source>
        <dbReference type="ARBA" id="ARBA00013078"/>
    </source>
</evidence>
<accession>A0A420WVS3</accession>
<feature type="binding site" evidence="10">
    <location>
        <position position="14"/>
    </location>
    <ligand>
        <name>Mg(2+)</name>
        <dbReference type="ChEBI" id="CHEBI:18420"/>
    </ligand>
</feature>
<evidence type="ECO:0000313" key="11">
    <source>
        <dbReference type="EMBL" id="RKR02649.1"/>
    </source>
</evidence>
<dbReference type="NCBIfam" id="TIGR01449">
    <property type="entry name" value="PGP_bact"/>
    <property type="match status" value="1"/>
</dbReference>
<evidence type="ECO:0000256" key="8">
    <source>
        <dbReference type="ARBA" id="ARBA00022842"/>
    </source>
</evidence>
<comment type="function">
    <text evidence="10">Specifically catalyzes the dephosphorylation of 2-phosphoglycolate. Is involved in the dissimilation of the intracellular 2-phosphoglycolate formed during the DNA repair of 3'-phosphoglycolate ends, a major class of DNA lesions induced by oxidative stress.</text>
</comment>
<dbReference type="SFLD" id="SFLDG01129">
    <property type="entry name" value="C1.5:_HAD__Beta-PGM__Phosphata"/>
    <property type="match status" value="1"/>
</dbReference>
<comment type="cofactor">
    <cofactor evidence="2 10">
        <name>Mg(2+)</name>
        <dbReference type="ChEBI" id="CHEBI:18420"/>
    </cofactor>
</comment>
<dbReference type="SFLD" id="SFLDG01135">
    <property type="entry name" value="C1.5.6:_HAD__Beta-PGM__Phospha"/>
    <property type="match status" value="1"/>
</dbReference>
<dbReference type="PANTHER" id="PTHR43434:SF1">
    <property type="entry name" value="PHOSPHOGLYCOLATE PHOSPHATASE"/>
    <property type="match status" value="1"/>
</dbReference>
<evidence type="ECO:0000256" key="7">
    <source>
        <dbReference type="ARBA" id="ARBA00022801"/>
    </source>
</evidence>
<gene>
    <name evidence="11" type="ORF">C7446_2370</name>
</gene>
<dbReference type="GO" id="GO:0046872">
    <property type="term" value="F:metal ion binding"/>
    <property type="evidence" value="ECO:0007669"/>
    <property type="project" value="UniProtKB-KW"/>
</dbReference>
<feature type="binding site" evidence="10">
    <location>
        <position position="177"/>
    </location>
    <ligand>
        <name>Mg(2+)</name>
        <dbReference type="ChEBI" id="CHEBI:18420"/>
    </ligand>
</feature>
<keyword evidence="12" id="KW-1185">Reference proteome</keyword>
<evidence type="ECO:0000256" key="9">
    <source>
        <dbReference type="ARBA" id="ARBA00023277"/>
    </source>
</evidence>
<dbReference type="GO" id="GO:0008967">
    <property type="term" value="F:phosphoglycolate phosphatase activity"/>
    <property type="evidence" value="ECO:0007669"/>
    <property type="project" value="UniProtKB-UniRule"/>
</dbReference>
<dbReference type="InterPro" id="IPR036412">
    <property type="entry name" value="HAD-like_sf"/>
</dbReference>
<dbReference type="UniPathway" id="UPA00865">
    <property type="reaction ID" value="UER00834"/>
</dbReference>
<dbReference type="PANTHER" id="PTHR43434">
    <property type="entry name" value="PHOSPHOGLYCOLATE PHOSPHATASE"/>
    <property type="match status" value="1"/>
</dbReference>
<dbReference type="SFLD" id="SFLDS00003">
    <property type="entry name" value="Haloacid_Dehalogenase"/>
    <property type="match status" value="1"/>
</dbReference>
<dbReference type="NCBIfam" id="NF009695">
    <property type="entry name" value="PRK13222.1-2"/>
    <property type="match status" value="1"/>
</dbReference>
<dbReference type="PRINTS" id="PR00413">
    <property type="entry name" value="HADHALOGNASE"/>
</dbReference>
<reference evidence="11 12" key="1">
    <citation type="submission" date="2018-10" db="EMBL/GenBank/DDBJ databases">
        <title>Genomic Encyclopedia of Type Strains, Phase IV (KMG-IV): sequencing the most valuable type-strain genomes for metagenomic binning, comparative biology and taxonomic classification.</title>
        <authorList>
            <person name="Goeker M."/>
        </authorList>
    </citation>
    <scope>NUCLEOTIDE SEQUENCE [LARGE SCALE GENOMIC DNA]</scope>
    <source>
        <strain evidence="11 12">DSM 23229</strain>
    </source>
</reference>
<organism evidence="11 12">
    <name type="scientific">Kushneria sinocarnis</name>
    <dbReference type="NCBI Taxonomy" id="595502"/>
    <lineage>
        <taxon>Bacteria</taxon>
        <taxon>Pseudomonadati</taxon>
        <taxon>Pseudomonadota</taxon>
        <taxon>Gammaproteobacteria</taxon>
        <taxon>Oceanospirillales</taxon>
        <taxon>Halomonadaceae</taxon>
        <taxon>Kushneria</taxon>
    </lineage>
</organism>
<dbReference type="EMBL" id="RBIN01000006">
    <property type="protein sequence ID" value="RKR02649.1"/>
    <property type="molecule type" value="Genomic_DNA"/>
</dbReference>
<dbReference type="HAMAP" id="MF_00495">
    <property type="entry name" value="GPH_hydrolase_bact"/>
    <property type="match status" value="1"/>
</dbReference>
<evidence type="ECO:0000256" key="4">
    <source>
        <dbReference type="ARBA" id="ARBA00006171"/>
    </source>
</evidence>
<dbReference type="NCBIfam" id="TIGR01509">
    <property type="entry name" value="HAD-SF-IA-v3"/>
    <property type="match status" value="1"/>
</dbReference>
<dbReference type="RefSeq" id="WP_121173277.1">
    <property type="nucleotide sequence ID" value="NZ_RBIN01000006.1"/>
</dbReference>
<evidence type="ECO:0000256" key="2">
    <source>
        <dbReference type="ARBA" id="ARBA00001946"/>
    </source>
</evidence>
<evidence type="ECO:0000256" key="3">
    <source>
        <dbReference type="ARBA" id="ARBA00004818"/>
    </source>
</evidence>
<keyword evidence="9 10" id="KW-0119">Carbohydrate metabolism</keyword>
<dbReference type="CDD" id="cd16417">
    <property type="entry name" value="HAD_PGPase"/>
    <property type="match status" value="1"/>
</dbReference>
<dbReference type="InterPro" id="IPR023198">
    <property type="entry name" value="PGP-like_dom2"/>
</dbReference>
<evidence type="ECO:0000313" key="12">
    <source>
        <dbReference type="Proteomes" id="UP000281975"/>
    </source>
</evidence>
<dbReference type="GO" id="GO:0005829">
    <property type="term" value="C:cytosol"/>
    <property type="evidence" value="ECO:0007669"/>
    <property type="project" value="TreeGrafter"/>
</dbReference>
<dbReference type="InterPro" id="IPR006439">
    <property type="entry name" value="HAD-SF_hydro_IA"/>
</dbReference>
<keyword evidence="8 10" id="KW-0460">Magnesium</keyword>
<dbReference type="NCBIfam" id="TIGR01549">
    <property type="entry name" value="HAD-SF-IA-v1"/>
    <property type="match status" value="1"/>
</dbReference>